<dbReference type="InterPro" id="IPR017438">
    <property type="entry name" value="ATP-NAD_kinase_N"/>
</dbReference>
<keyword evidence="2" id="KW-0418">Kinase</keyword>
<dbReference type="Proteomes" id="UP001379533">
    <property type="component" value="Chromosome"/>
</dbReference>
<proteinExistence type="predicted"/>
<accession>A0ABZ2KIB7</accession>
<dbReference type="Gene3D" id="2.60.200.40">
    <property type="match status" value="1"/>
</dbReference>
<dbReference type="Gene3D" id="3.40.50.10330">
    <property type="entry name" value="Probable inorganic polyphosphate/atp-NAD kinase, domain 1"/>
    <property type="match status" value="1"/>
</dbReference>
<evidence type="ECO:0000313" key="2">
    <source>
        <dbReference type="EMBL" id="WXA98431.1"/>
    </source>
</evidence>
<gene>
    <name evidence="2" type="ORF">LZC95_16530</name>
</gene>
<dbReference type="EMBL" id="CP089982">
    <property type="protein sequence ID" value="WXA98431.1"/>
    <property type="molecule type" value="Genomic_DNA"/>
</dbReference>
<name>A0ABZ2KIB7_9BACT</name>
<dbReference type="GO" id="GO:0016301">
    <property type="term" value="F:kinase activity"/>
    <property type="evidence" value="ECO:0007669"/>
    <property type="project" value="UniProtKB-KW"/>
</dbReference>
<dbReference type="RefSeq" id="WP_394849045.1">
    <property type="nucleotide sequence ID" value="NZ_CP089982.1"/>
</dbReference>
<reference evidence="2 3" key="1">
    <citation type="submission" date="2021-12" db="EMBL/GenBank/DDBJ databases">
        <title>Discovery of the Pendulisporaceae a myxobacterial family with distinct sporulation behavior and unique specialized metabolism.</title>
        <authorList>
            <person name="Garcia R."/>
            <person name="Popoff A."/>
            <person name="Bader C.D."/>
            <person name="Loehr J."/>
            <person name="Walesch S."/>
            <person name="Walt C."/>
            <person name="Boldt J."/>
            <person name="Bunk B."/>
            <person name="Haeckl F.J.F.P.J."/>
            <person name="Gunesch A.P."/>
            <person name="Birkelbach J."/>
            <person name="Nuebel U."/>
            <person name="Pietschmann T."/>
            <person name="Bach T."/>
            <person name="Mueller R."/>
        </authorList>
    </citation>
    <scope>NUCLEOTIDE SEQUENCE [LARGE SCALE GENOMIC DNA]</scope>
    <source>
        <strain evidence="2 3">MSr12523</strain>
    </source>
</reference>
<protein>
    <submittedName>
        <fullName evidence="2">Diacylglycerol kinase</fullName>
    </submittedName>
</protein>
<dbReference type="InterPro" id="IPR016064">
    <property type="entry name" value="NAD/diacylglycerol_kinase_sf"/>
</dbReference>
<dbReference type="PROSITE" id="PS50146">
    <property type="entry name" value="DAGK"/>
    <property type="match status" value="1"/>
</dbReference>
<dbReference type="SUPFAM" id="SSF111331">
    <property type="entry name" value="NAD kinase/diacylglycerol kinase-like"/>
    <property type="match status" value="1"/>
</dbReference>
<dbReference type="Pfam" id="PF00781">
    <property type="entry name" value="DAGK_cat"/>
    <property type="match status" value="1"/>
</dbReference>
<evidence type="ECO:0000313" key="3">
    <source>
        <dbReference type="Proteomes" id="UP001379533"/>
    </source>
</evidence>
<feature type="domain" description="DAGKc" evidence="1">
    <location>
        <begin position="73"/>
        <end position="118"/>
    </location>
</feature>
<evidence type="ECO:0000259" key="1">
    <source>
        <dbReference type="PROSITE" id="PS50146"/>
    </source>
</evidence>
<keyword evidence="3" id="KW-1185">Reference proteome</keyword>
<keyword evidence="2" id="KW-0808">Transferase</keyword>
<sequence length="349" mass="37494">MVFSSTWRRSNGKGSSPAVGAGLAILVNANAKRGGRRIAAQLGRALPGARIRLTKTIDEIEGWLKTVRDARCILAAGGDGTAIALLNAMHHVLPKNEALPIVGLLPLGTGNAWARSTGARKLGQLVGVLAGLGPGTLPTRRFGLVECEGVLTGFAGCGWDAQILNDYKNQLEASRGPGKRVAKSVYGYLGAMLFRTTPKQLVSGRPHVLIENMGDEVYTVDSKGKIVKIEGVGNGAVLYEGLASVAGCATVPEFGYGFRAFPFAERLPGYLSVRIYDRSALGAITDLHPLWHGTHPLRGMRDWFSTAVRMTFSRPMPLQIGGDAVGERQTVDYRISERTVEMLDWRSLN</sequence>
<organism evidence="2 3">
    <name type="scientific">Pendulispora brunnea</name>
    <dbReference type="NCBI Taxonomy" id="2905690"/>
    <lineage>
        <taxon>Bacteria</taxon>
        <taxon>Pseudomonadati</taxon>
        <taxon>Myxococcota</taxon>
        <taxon>Myxococcia</taxon>
        <taxon>Myxococcales</taxon>
        <taxon>Sorangiineae</taxon>
        <taxon>Pendulisporaceae</taxon>
        <taxon>Pendulispora</taxon>
    </lineage>
</organism>
<dbReference type="InterPro" id="IPR001206">
    <property type="entry name" value="Diacylglycerol_kinase_cat_dom"/>
</dbReference>